<keyword evidence="4" id="KW-0804">Transcription</keyword>
<dbReference type="Proteomes" id="UP000613177">
    <property type="component" value="Unassembled WGS sequence"/>
</dbReference>
<dbReference type="GO" id="GO:0005634">
    <property type="term" value="C:nucleus"/>
    <property type="evidence" value="ECO:0007669"/>
    <property type="project" value="UniProtKB-SubCell"/>
</dbReference>
<feature type="region of interest" description="Disordered" evidence="6">
    <location>
        <begin position="119"/>
        <end position="142"/>
    </location>
</feature>
<dbReference type="EMBL" id="JAEPRE010000107">
    <property type="protein sequence ID" value="KAG2232563.1"/>
    <property type="molecule type" value="Genomic_DNA"/>
</dbReference>
<gene>
    <name evidence="9" type="ORF">INT48_000943</name>
</gene>
<dbReference type="PROSITE" id="PS50888">
    <property type="entry name" value="BHLH"/>
    <property type="match status" value="1"/>
</dbReference>
<evidence type="ECO:0000256" key="2">
    <source>
        <dbReference type="ARBA" id="ARBA00023015"/>
    </source>
</evidence>
<evidence type="ECO:0000256" key="4">
    <source>
        <dbReference type="ARBA" id="ARBA00023163"/>
    </source>
</evidence>
<dbReference type="SMART" id="SM00353">
    <property type="entry name" value="HLH"/>
    <property type="match status" value="1"/>
</dbReference>
<dbReference type="AlphaFoldDB" id="A0A8H7SQF1"/>
<keyword evidence="7" id="KW-1133">Transmembrane helix</keyword>
<sequence length="466" mass="52465">MSNYIRQTYTTVPMLHDPPVVYGNLPQQYYSNMQYHPRPNIMYHPQIYYQNQLMVKPNDSTIHSSPPTPPTKSQLVTPLTPPPSTEERVKETIARANAIPAEFYQTEFLEYSKKSYDFQHQSNRKRKRAVSDDSNLQRKKSFQDSEECLNTNELRRQIHIQSEQKRRAQIKDGFDILKSHLPGCTNKKLSKAALLTRTVQQLEHMKKVQSELLAEVERLSRQDCSFISGQGCLNGICKYCALCITKDCVLATPYSTGDNDGSTCAVTHQSEGYDFYNYCLSSGTDSDGGDISYEMQAWDNLTCDQDSCSLTNADGTRPSIPIPIGNTSHPTAGTGTGNSRKEHKEEKNNMIVIVATSICAFISVVLMVVFGRIFLSKYLCFGICSKNTETIAAPPSFQSEMVMRSNNSSDLPVYSNREASPPKYQEAIVTQIRGTDHHPSTSTQSNILYQSNDAPLQDWATQTIRH</sequence>
<evidence type="ECO:0000259" key="8">
    <source>
        <dbReference type="PROSITE" id="PS50888"/>
    </source>
</evidence>
<keyword evidence="2" id="KW-0805">Transcription regulation</keyword>
<dbReference type="CDD" id="cd11405">
    <property type="entry name" value="bHLHzip_MLXIP_like"/>
    <property type="match status" value="1"/>
</dbReference>
<dbReference type="Gene3D" id="4.10.280.10">
    <property type="entry name" value="Helix-loop-helix DNA-binding domain"/>
    <property type="match status" value="1"/>
</dbReference>
<dbReference type="SUPFAM" id="SSF47459">
    <property type="entry name" value="HLH, helix-loop-helix DNA-binding domain"/>
    <property type="match status" value="1"/>
</dbReference>
<dbReference type="InterPro" id="IPR036638">
    <property type="entry name" value="HLH_DNA-bd_sf"/>
</dbReference>
<dbReference type="InterPro" id="IPR052207">
    <property type="entry name" value="Max-like/E-box_TFs"/>
</dbReference>
<keyword evidence="7" id="KW-0472">Membrane</keyword>
<evidence type="ECO:0000256" key="1">
    <source>
        <dbReference type="ARBA" id="ARBA00004123"/>
    </source>
</evidence>
<evidence type="ECO:0000256" key="7">
    <source>
        <dbReference type="SAM" id="Phobius"/>
    </source>
</evidence>
<feature type="transmembrane region" description="Helical" evidence="7">
    <location>
        <begin position="350"/>
        <end position="375"/>
    </location>
</feature>
<keyword evidence="10" id="KW-1185">Reference proteome</keyword>
<feature type="region of interest" description="Disordered" evidence="6">
    <location>
        <begin position="319"/>
        <end position="343"/>
    </location>
</feature>
<feature type="domain" description="BHLH" evidence="8">
    <location>
        <begin position="154"/>
        <end position="205"/>
    </location>
</feature>
<dbReference type="GO" id="GO:0000978">
    <property type="term" value="F:RNA polymerase II cis-regulatory region sequence-specific DNA binding"/>
    <property type="evidence" value="ECO:0007669"/>
    <property type="project" value="TreeGrafter"/>
</dbReference>
<dbReference type="Pfam" id="PF00010">
    <property type="entry name" value="HLH"/>
    <property type="match status" value="1"/>
</dbReference>
<reference evidence="9" key="1">
    <citation type="submission" date="2021-01" db="EMBL/GenBank/DDBJ databases">
        <title>Metabolic potential, ecology and presence of endohyphal bacteria is reflected in genomic diversity of Mucoromycotina.</title>
        <authorList>
            <person name="Muszewska A."/>
            <person name="Okrasinska A."/>
            <person name="Steczkiewicz K."/>
            <person name="Drgas O."/>
            <person name="Orlowska M."/>
            <person name="Perlinska-Lenart U."/>
            <person name="Aleksandrzak-Piekarczyk T."/>
            <person name="Szatraj K."/>
            <person name="Zielenkiewicz U."/>
            <person name="Pilsyk S."/>
            <person name="Malc E."/>
            <person name="Mieczkowski P."/>
            <person name="Kruszewska J.S."/>
            <person name="Biernat P."/>
            <person name="Pawlowska J."/>
        </authorList>
    </citation>
    <scope>NUCLEOTIDE SEQUENCE</scope>
    <source>
        <strain evidence="9">WA0000018081</strain>
    </source>
</reference>
<organism evidence="9 10">
    <name type="scientific">Thamnidium elegans</name>
    <dbReference type="NCBI Taxonomy" id="101142"/>
    <lineage>
        <taxon>Eukaryota</taxon>
        <taxon>Fungi</taxon>
        <taxon>Fungi incertae sedis</taxon>
        <taxon>Mucoromycota</taxon>
        <taxon>Mucoromycotina</taxon>
        <taxon>Mucoromycetes</taxon>
        <taxon>Mucorales</taxon>
        <taxon>Mucorineae</taxon>
        <taxon>Mucoraceae</taxon>
        <taxon>Thamnidium</taxon>
    </lineage>
</organism>
<evidence type="ECO:0000313" key="10">
    <source>
        <dbReference type="Proteomes" id="UP000613177"/>
    </source>
</evidence>
<dbReference type="GO" id="GO:0046983">
    <property type="term" value="F:protein dimerization activity"/>
    <property type="evidence" value="ECO:0007669"/>
    <property type="project" value="InterPro"/>
</dbReference>
<evidence type="ECO:0000256" key="3">
    <source>
        <dbReference type="ARBA" id="ARBA00023125"/>
    </source>
</evidence>
<keyword evidence="7" id="KW-0812">Transmembrane</keyword>
<keyword evidence="3" id="KW-0238">DNA-binding</keyword>
<feature type="region of interest" description="Disordered" evidence="6">
    <location>
        <begin position="57"/>
        <end position="85"/>
    </location>
</feature>
<dbReference type="PANTHER" id="PTHR15741:SF27">
    <property type="entry name" value="TRANSCRIPTION FACTOR AP-4"/>
    <property type="match status" value="1"/>
</dbReference>
<dbReference type="InterPro" id="IPR011598">
    <property type="entry name" value="bHLH_dom"/>
</dbReference>
<dbReference type="GO" id="GO:0000981">
    <property type="term" value="F:DNA-binding transcription factor activity, RNA polymerase II-specific"/>
    <property type="evidence" value="ECO:0007669"/>
    <property type="project" value="TreeGrafter"/>
</dbReference>
<protein>
    <recommendedName>
        <fullName evidence="8">BHLH domain-containing protein</fullName>
    </recommendedName>
</protein>
<accession>A0A8H7SQF1</accession>
<comment type="caution">
    <text evidence="9">The sequence shown here is derived from an EMBL/GenBank/DDBJ whole genome shotgun (WGS) entry which is preliminary data.</text>
</comment>
<dbReference type="PANTHER" id="PTHR15741">
    <property type="entry name" value="BASIC HELIX-LOOP-HELIX ZIP TRANSCRIPTION FACTOR"/>
    <property type="match status" value="1"/>
</dbReference>
<evidence type="ECO:0000256" key="6">
    <source>
        <dbReference type="SAM" id="MobiDB-lite"/>
    </source>
</evidence>
<comment type="subcellular location">
    <subcellularLocation>
        <location evidence="1">Nucleus</location>
    </subcellularLocation>
</comment>
<keyword evidence="5" id="KW-0539">Nucleus</keyword>
<proteinExistence type="predicted"/>
<evidence type="ECO:0000313" key="9">
    <source>
        <dbReference type="EMBL" id="KAG2232563.1"/>
    </source>
</evidence>
<evidence type="ECO:0000256" key="5">
    <source>
        <dbReference type="ARBA" id="ARBA00023242"/>
    </source>
</evidence>
<name>A0A8H7SQF1_9FUNG</name>